<sequence>MPYYGQPQRQSPQQRSAITAAMVAAAAMSSGAQAAVPGPDPNNSPSSPFNNVAAMQNENSFFVESGIASSISAAATSVKVGTFIQQVYRGEGFGDWWPTVAES</sequence>
<dbReference type="Proteomes" id="UP000316759">
    <property type="component" value="Unassembled WGS sequence"/>
</dbReference>
<dbReference type="AlphaFoldDB" id="A0A504YG63"/>
<protein>
    <submittedName>
        <fullName evidence="2">Uncharacterized protein</fullName>
    </submittedName>
</protein>
<gene>
    <name evidence="2" type="ORF">FGIG_09408</name>
</gene>
<accession>A0A504YG63</accession>
<name>A0A504YG63_FASGI</name>
<feature type="region of interest" description="Disordered" evidence="1">
    <location>
        <begin position="31"/>
        <end position="51"/>
    </location>
</feature>
<dbReference type="EMBL" id="SUNJ01010705">
    <property type="protein sequence ID" value="TPP59456.1"/>
    <property type="molecule type" value="Genomic_DNA"/>
</dbReference>
<evidence type="ECO:0000313" key="3">
    <source>
        <dbReference type="Proteomes" id="UP000316759"/>
    </source>
</evidence>
<dbReference type="STRING" id="46835.A0A504YG63"/>
<comment type="caution">
    <text evidence="2">The sequence shown here is derived from an EMBL/GenBank/DDBJ whole genome shotgun (WGS) entry which is preliminary data.</text>
</comment>
<keyword evidence="3" id="KW-1185">Reference proteome</keyword>
<reference evidence="2 3" key="1">
    <citation type="submission" date="2019-04" db="EMBL/GenBank/DDBJ databases">
        <title>Annotation for the trematode Fasciola gigantica.</title>
        <authorList>
            <person name="Choi Y.-J."/>
        </authorList>
    </citation>
    <scope>NUCLEOTIDE SEQUENCE [LARGE SCALE GENOMIC DNA]</scope>
    <source>
        <strain evidence="2">Uganda_cow_1</strain>
    </source>
</reference>
<evidence type="ECO:0000313" key="2">
    <source>
        <dbReference type="EMBL" id="TPP59456.1"/>
    </source>
</evidence>
<proteinExistence type="predicted"/>
<evidence type="ECO:0000256" key="1">
    <source>
        <dbReference type="SAM" id="MobiDB-lite"/>
    </source>
</evidence>
<organism evidence="2 3">
    <name type="scientific">Fasciola gigantica</name>
    <name type="common">Giant liver fluke</name>
    <dbReference type="NCBI Taxonomy" id="46835"/>
    <lineage>
        <taxon>Eukaryota</taxon>
        <taxon>Metazoa</taxon>
        <taxon>Spiralia</taxon>
        <taxon>Lophotrochozoa</taxon>
        <taxon>Platyhelminthes</taxon>
        <taxon>Trematoda</taxon>
        <taxon>Digenea</taxon>
        <taxon>Plagiorchiida</taxon>
        <taxon>Echinostomata</taxon>
        <taxon>Echinostomatoidea</taxon>
        <taxon>Fasciolidae</taxon>
        <taxon>Fasciola</taxon>
    </lineage>
</organism>